<dbReference type="EC" id="2.7.13.3" evidence="2"/>
<feature type="domain" description="PAS" evidence="10">
    <location>
        <begin position="212"/>
        <end position="283"/>
    </location>
</feature>
<dbReference type="GeneID" id="97610888"/>
<comment type="caution">
    <text evidence="12">The sequence shown here is derived from an EMBL/GenBank/DDBJ whole genome shotgun (WGS) entry which is preliminary data.</text>
</comment>
<feature type="modified residue" description="4-aspartylphosphate" evidence="6">
    <location>
        <position position="59"/>
    </location>
</feature>
<dbReference type="Gene3D" id="3.30.450.20">
    <property type="entry name" value="PAS domain"/>
    <property type="match status" value="2"/>
</dbReference>
<feature type="coiled-coil region" evidence="7">
    <location>
        <begin position="325"/>
        <end position="366"/>
    </location>
</feature>
<keyword evidence="13" id="KW-1185">Reference proteome</keyword>
<evidence type="ECO:0000256" key="3">
    <source>
        <dbReference type="ARBA" id="ARBA00022553"/>
    </source>
</evidence>
<gene>
    <name evidence="12" type="ORF">DLD82_05255</name>
</gene>
<feature type="domain" description="PAC" evidence="11">
    <location>
        <begin position="286"/>
        <end position="337"/>
    </location>
</feature>
<dbReference type="Pfam" id="PF02518">
    <property type="entry name" value="HATPase_c"/>
    <property type="match status" value="1"/>
</dbReference>
<dbReference type="PANTHER" id="PTHR43304:SF1">
    <property type="entry name" value="PAC DOMAIN-CONTAINING PROTEIN"/>
    <property type="match status" value="1"/>
</dbReference>
<dbReference type="OrthoDB" id="116953at2157"/>
<feature type="coiled-coil region" evidence="7">
    <location>
        <begin position="153"/>
        <end position="212"/>
    </location>
</feature>
<dbReference type="GO" id="GO:0000160">
    <property type="term" value="P:phosphorelay signal transduction system"/>
    <property type="evidence" value="ECO:0007669"/>
    <property type="project" value="InterPro"/>
</dbReference>
<feature type="domain" description="Response regulatory" evidence="9">
    <location>
        <begin position="10"/>
        <end position="126"/>
    </location>
</feature>
<evidence type="ECO:0000313" key="12">
    <source>
        <dbReference type="EMBL" id="PWR75201.1"/>
    </source>
</evidence>
<evidence type="ECO:0000259" key="8">
    <source>
        <dbReference type="PROSITE" id="PS50109"/>
    </source>
</evidence>
<dbReference type="Gene3D" id="3.30.565.10">
    <property type="entry name" value="Histidine kinase-like ATPase, C-terminal domain"/>
    <property type="match status" value="1"/>
</dbReference>
<feature type="domain" description="Histidine kinase" evidence="8">
    <location>
        <begin position="612"/>
        <end position="710"/>
    </location>
</feature>
<evidence type="ECO:0000256" key="4">
    <source>
        <dbReference type="ARBA" id="ARBA00022679"/>
    </source>
</evidence>
<dbReference type="InterPro" id="IPR035965">
    <property type="entry name" value="PAS-like_dom_sf"/>
</dbReference>
<comment type="catalytic activity">
    <reaction evidence="1">
        <text>ATP + protein L-histidine = ADP + protein N-phospho-L-histidine.</text>
        <dbReference type="EC" id="2.7.13.3"/>
    </reaction>
</comment>
<dbReference type="PANTHER" id="PTHR43304">
    <property type="entry name" value="PHYTOCHROME-LIKE PROTEIN CPH1"/>
    <property type="match status" value="1"/>
</dbReference>
<dbReference type="PROSITE" id="PS50112">
    <property type="entry name" value="PAS"/>
    <property type="match status" value="2"/>
</dbReference>
<evidence type="ECO:0000259" key="10">
    <source>
        <dbReference type="PROSITE" id="PS50112"/>
    </source>
</evidence>
<dbReference type="PROSITE" id="PS50109">
    <property type="entry name" value="HIS_KIN"/>
    <property type="match status" value="1"/>
</dbReference>
<evidence type="ECO:0000259" key="9">
    <source>
        <dbReference type="PROSITE" id="PS50110"/>
    </source>
</evidence>
<dbReference type="InterPro" id="IPR000014">
    <property type="entry name" value="PAS"/>
</dbReference>
<dbReference type="GO" id="GO:0004673">
    <property type="term" value="F:protein histidine kinase activity"/>
    <property type="evidence" value="ECO:0007669"/>
    <property type="project" value="UniProtKB-EC"/>
</dbReference>
<evidence type="ECO:0000256" key="6">
    <source>
        <dbReference type="PROSITE-ProRule" id="PRU00169"/>
    </source>
</evidence>
<dbReference type="InterPro" id="IPR003594">
    <property type="entry name" value="HATPase_dom"/>
</dbReference>
<dbReference type="PROSITE" id="PS50110">
    <property type="entry name" value="RESPONSE_REGULATORY"/>
    <property type="match status" value="1"/>
</dbReference>
<organism evidence="12 13">
    <name type="scientific">Methanospirillum stamsii</name>
    <dbReference type="NCBI Taxonomy" id="1277351"/>
    <lineage>
        <taxon>Archaea</taxon>
        <taxon>Methanobacteriati</taxon>
        <taxon>Methanobacteriota</taxon>
        <taxon>Stenosarchaea group</taxon>
        <taxon>Methanomicrobia</taxon>
        <taxon>Methanomicrobiales</taxon>
        <taxon>Methanospirillaceae</taxon>
        <taxon>Methanospirillum</taxon>
    </lineage>
</organism>
<dbReference type="InterPro" id="IPR000700">
    <property type="entry name" value="PAS-assoc_C"/>
</dbReference>
<dbReference type="InterPro" id="IPR013655">
    <property type="entry name" value="PAS_fold_3"/>
</dbReference>
<keyword evidence="3 6" id="KW-0597">Phosphoprotein</keyword>
<keyword evidence="7" id="KW-0175">Coiled coil</keyword>
<feature type="domain" description="PAS" evidence="10">
    <location>
        <begin position="373"/>
        <end position="447"/>
    </location>
</feature>
<accession>A0A2V2NHX1</accession>
<evidence type="ECO:0000256" key="5">
    <source>
        <dbReference type="ARBA" id="ARBA00022777"/>
    </source>
</evidence>
<dbReference type="InterPro" id="IPR052162">
    <property type="entry name" value="Sensor_kinase/Photoreceptor"/>
</dbReference>
<dbReference type="SUPFAM" id="SSF55874">
    <property type="entry name" value="ATPase domain of HSP90 chaperone/DNA topoisomerase II/histidine kinase"/>
    <property type="match status" value="1"/>
</dbReference>
<evidence type="ECO:0000256" key="2">
    <source>
        <dbReference type="ARBA" id="ARBA00012438"/>
    </source>
</evidence>
<dbReference type="SMART" id="SM00448">
    <property type="entry name" value="REC"/>
    <property type="match status" value="1"/>
</dbReference>
<proteinExistence type="predicted"/>
<dbReference type="InterPro" id="IPR001789">
    <property type="entry name" value="Sig_transdc_resp-reg_receiver"/>
</dbReference>
<reference evidence="12 13" key="1">
    <citation type="submission" date="2018-05" db="EMBL/GenBank/DDBJ databases">
        <title>Draft genome of Methanospirillum stamsii Pt1.</title>
        <authorList>
            <person name="Dueholm M.S."/>
            <person name="Nielsen P.H."/>
            <person name="Bakmann L.F."/>
            <person name="Otzen D.E."/>
        </authorList>
    </citation>
    <scope>NUCLEOTIDE SEQUENCE [LARGE SCALE GENOMIC DNA]</scope>
    <source>
        <strain evidence="12 13">Pt1</strain>
    </source>
</reference>
<protein>
    <recommendedName>
        <fullName evidence="2">histidine kinase</fullName>
        <ecNumber evidence="2">2.7.13.3</ecNumber>
    </recommendedName>
</protein>
<dbReference type="InterPro" id="IPR036890">
    <property type="entry name" value="HATPase_C_sf"/>
</dbReference>
<dbReference type="SMART" id="SM00091">
    <property type="entry name" value="PAS"/>
    <property type="match status" value="2"/>
</dbReference>
<dbReference type="InterPro" id="IPR011006">
    <property type="entry name" value="CheY-like_superfamily"/>
</dbReference>
<dbReference type="SMART" id="SM00086">
    <property type="entry name" value="PAC"/>
    <property type="match status" value="2"/>
</dbReference>
<dbReference type="CDD" id="cd00075">
    <property type="entry name" value="HATPase"/>
    <property type="match status" value="1"/>
</dbReference>
<dbReference type="NCBIfam" id="TIGR00229">
    <property type="entry name" value="sensory_box"/>
    <property type="match status" value="2"/>
</dbReference>
<feature type="domain" description="PAC" evidence="11">
    <location>
        <begin position="451"/>
        <end position="503"/>
    </location>
</feature>
<keyword evidence="5" id="KW-0418">Kinase</keyword>
<dbReference type="SMART" id="SM00387">
    <property type="entry name" value="HATPase_c"/>
    <property type="match status" value="1"/>
</dbReference>
<evidence type="ECO:0000259" key="11">
    <source>
        <dbReference type="PROSITE" id="PS50113"/>
    </source>
</evidence>
<evidence type="ECO:0000256" key="7">
    <source>
        <dbReference type="SAM" id="Coils"/>
    </source>
</evidence>
<dbReference type="AlphaFoldDB" id="A0A2V2NHX1"/>
<dbReference type="InterPro" id="IPR005467">
    <property type="entry name" value="His_kinase_dom"/>
</dbReference>
<evidence type="ECO:0000313" key="13">
    <source>
        <dbReference type="Proteomes" id="UP000245934"/>
    </source>
</evidence>
<name>A0A2V2NHX1_9EURY</name>
<dbReference type="Proteomes" id="UP000245934">
    <property type="component" value="Unassembled WGS sequence"/>
</dbReference>
<dbReference type="SUPFAM" id="SSF52172">
    <property type="entry name" value="CheY-like"/>
    <property type="match status" value="1"/>
</dbReference>
<sequence>MDSRTDQKERILVVDDSPEILGIIRDALEENGFLVSVAKNGEKAIRIATESKPDLILLDILMPEVDGYATLGKLQKYEKTRDIPVIFLTGVADTRNKVKGFSLGAVDFLIKPIEIEELIARVHTHLSINRLKLELIEANRTLEDRVATRTAELTSLTNRLSEEVEIRKKAEQEVRKKNEDLYLAYEQLSQAEEELRSNYEELKIQGVQLKNSERRIRDLIELLPQTIFEIDNSGKILLINQAGLETFKVTPDDIKSGVNVQDYTAESYREQSKIFFDRTFAGEKKNGIEYLAQKKDGTIFPAVLYANAIIENDKPVGVRGIVIDITELKQVHETLEKKNLELIAANRELIEKEDALKINYQALLETDQKLRISESNFRAVLENSSVALFKRNFIKDCYDYISPAITGITGYPIQVMEKMSLDTVFSLILPEDVDTFKSALDKIIATGGGLFTVDYRFVNKSGVITWVHEIGRIFLDEQGYPLYNIGSVQDITDKKTAEEGLSKATRKLNFLNSTVFSDIQNAIFSLSGYLEIGREYTRDETLLKFFEMQNQIIIKIRDSMTFARIFQNLGMKPPERQNVIQVFLYGISHLDMSNYERDIQIEGLEIFADPLLEQVFLSLADNIIRHSVKATAIRLWYKETDIGTTIFFEDNGVGIPDHMKEKVFERDGEEKKGVGLFLSREILSITNITIKETGIFGEGARFEIEVPKGSYWIN</sequence>
<dbReference type="Pfam" id="PF00072">
    <property type="entry name" value="Response_reg"/>
    <property type="match status" value="1"/>
</dbReference>
<dbReference type="InterPro" id="IPR001610">
    <property type="entry name" value="PAC"/>
</dbReference>
<dbReference type="EMBL" id="QGMZ01000011">
    <property type="protein sequence ID" value="PWR75201.1"/>
    <property type="molecule type" value="Genomic_DNA"/>
</dbReference>
<dbReference type="SUPFAM" id="SSF55785">
    <property type="entry name" value="PYP-like sensor domain (PAS domain)"/>
    <property type="match status" value="2"/>
</dbReference>
<evidence type="ECO:0000256" key="1">
    <source>
        <dbReference type="ARBA" id="ARBA00000085"/>
    </source>
</evidence>
<dbReference type="RefSeq" id="WP_109940064.1">
    <property type="nucleotide sequence ID" value="NZ_CP176366.1"/>
</dbReference>
<dbReference type="CDD" id="cd00130">
    <property type="entry name" value="PAS"/>
    <property type="match status" value="2"/>
</dbReference>
<dbReference type="Pfam" id="PF08447">
    <property type="entry name" value="PAS_3"/>
    <property type="match status" value="1"/>
</dbReference>
<keyword evidence="4" id="KW-0808">Transferase</keyword>
<dbReference type="Gene3D" id="3.40.50.2300">
    <property type="match status" value="1"/>
</dbReference>
<dbReference type="PROSITE" id="PS50113">
    <property type="entry name" value="PAC"/>
    <property type="match status" value="2"/>
</dbReference>
<dbReference type="Pfam" id="PF13426">
    <property type="entry name" value="PAS_9"/>
    <property type="match status" value="1"/>
</dbReference>